<accession>A0A848KJ04</accession>
<keyword evidence="2" id="KW-1185">Reference proteome</keyword>
<protein>
    <submittedName>
        <fullName evidence="1">Uncharacterized protein</fullName>
    </submittedName>
</protein>
<dbReference type="Proteomes" id="UP000535543">
    <property type="component" value="Unassembled WGS sequence"/>
</dbReference>
<evidence type="ECO:0000313" key="2">
    <source>
        <dbReference type="Proteomes" id="UP000535543"/>
    </source>
</evidence>
<sequence>MTRIGFRWIISPAKGKSPGVAAAAVTGELAHFIDGSSPEMPLHFIVDSDSWNYSVAPERDKGGVELLSIASGTFNPPLAEDGKTIHSVEICVAKDTATLSLPDGTEQTVRDPRIKAWASRFAFFEPFSASGDPSSIAGFTEVWADSKPCRN</sequence>
<comment type="caution">
    <text evidence="1">The sequence shown here is derived from an EMBL/GenBank/DDBJ whole genome shotgun (WGS) entry which is preliminary data.</text>
</comment>
<gene>
    <name evidence="1" type="ORF">FGL95_22375</name>
</gene>
<proteinExistence type="predicted"/>
<organism evidence="1 2">
    <name type="scientific">Antrihabitans stalactiti</name>
    <dbReference type="NCBI Taxonomy" id="2584121"/>
    <lineage>
        <taxon>Bacteria</taxon>
        <taxon>Bacillati</taxon>
        <taxon>Actinomycetota</taxon>
        <taxon>Actinomycetes</taxon>
        <taxon>Mycobacteriales</taxon>
        <taxon>Nocardiaceae</taxon>
        <taxon>Antrihabitans</taxon>
    </lineage>
</organism>
<reference evidence="1 2" key="2">
    <citation type="submission" date="2020-06" db="EMBL/GenBank/DDBJ databases">
        <title>Antribacter stalactiti gen. nov., sp. nov., a new member of the family Nacardiaceae isolated from a cave.</title>
        <authorList>
            <person name="Kim I.S."/>
        </authorList>
    </citation>
    <scope>NUCLEOTIDE SEQUENCE [LARGE SCALE GENOMIC DNA]</scope>
    <source>
        <strain evidence="1 2">YC2-7</strain>
    </source>
</reference>
<dbReference type="AlphaFoldDB" id="A0A848KJ04"/>
<evidence type="ECO:0000313" key="1">
    <source>
        <dbReference type="EMBL" id="NMN97788.1"/>
    </source>
</evidence>
<reference evidence="1 2" key="1">
    <citation type="submission" date="2019-05" db="EMBL/GenBank/DDBJ databases">
        <authorList>
            <person name="Lee S.D."/>
        </authorList>
    </citation>
    <scope>NUCLEOTIDE SEQUENCE [LARGE SCALE GENOMIC DNA]</scope>
    <source>
        <strain evidence="1 2">YC2-7</strain>
    </source>
</reference>
<dbReference type="RefSeq" id="WP_169590951.1">
    <property type="nucleotide sequence ID" value="NZ_VCQU01000008.1"/>
</dbReference>
<name>A0A848KJ04_9NOCA</name>
<dbReference type="EMBL" id="VCQU01000008">
    <property type="protein sequence ID" value="NMN97788.1"/>
    <property type="molecule type" value="Genomic_DNA"/>
</dbReference>